<gene>
    <name evidence="5" type="ORF">OVA965_LOCUS435</name>
    <name evidence="6" type="ORF">TMI583_LOCUS435</name>
</gene>
<dbReference type="InterPro" id="IPR036670">
    <property type="entry name" value="SecA_X-link_sf"/>
</dbReference>
<accession>A0A8S2GGD0</accession>
<dbReference type="InterPro" id="IPR014001">
    <property type="entry name" value="Helicase_ATP-bd"/>
</dbReference>
<dbReference type="PANTHER" id="PTHR30612">
    <property type="entry name" value="SECA INNER MEMBRANE COMPONENT OF SEC PROTEIN SECRETION SYSTEM"/>
    <property type="match status" value="1"/>
</dbReference>
<evidence type="ECO:0000313" key="7">
    <source>
        <dbReference type="Proteomes" id="UP000682733"/>
    </source>
</evidence>
<dbReference type="GO" id="GO:0005829">
    <property type="term" value="C:cytosol"/>
    <property type="evidence" value="ECO:0007669"/>
    <property type="project" value="TreeGrafter"/>
</dbReference>
<evidence type="ECO:0008006" key="8">
    <source>
        <dbReference type="Google" id="ProtNLM"/>
    </source>
</evidence>
<dbReference type="PANTHER" id="PTHR30612:SF0">
    <property type="entry name" value="CHLOROPLAST PROTEIN-TRANSPORTING ATPASE"/>
    <property type="match status" value="1"/>
</dbReference>
<organism evidence="6 7">
    <name type="scientific">Didymodactylos carnosus</name>
    <dbReference type="NCBI Taxonomy" id="1234261"/>
    <lineage>
        <taxon>Eukaryota</taxon>
        <taxon>Metazoa</taxon>
        <taxon>Spiralia</taxon>
        <taxon>Gnathifera</taxon>
        <taxon>Rotifera</taxon>
        <taxon>Eurotatoria</taxon>
        <taxon>Bdelloidea</taxon>
        <taxon>Philodinida</taxon>
        <taxon>Philodinidae</taxon>
        <taxon>Didymodactylos</taxon>
    </lineage>
</organism>
<dbReference type="EMBL" id="CAJOBA010000057">
    <property type="protein sequence ID" value="CAF3499507.1"/>
    <property type="molecule type" value="Genomic_DNA"/>
</dbReference>
<reference evidence="6" key="1">
    <citation type="submission" date="2021-02" db="EMBL/GenBank/DDBJ databases">
        <authorList>
            <person name="Nowell W R."/>
        </authorList>
    </citation>
    <scope>NUCLEOTIDE SEQUENCE</scope>
</reference>
<protein>
    <recommendedName>
        <fullName evidence="8">Preprotein translocase subunit SecA</fullName>
    </recommendedName>
</protein>
<keyword evidence="2" id="KW-0811">Translocation</keyword>
<dbReference type="SMART" id="SM00958">
    <property type="entry name" value="SecA_PP_bind"/>
    <property type="match status" value="1"/>
</dbReference>
<evidence type="ECO:0000313" key="6">
    <source>
        <dbReference type="EMBL" id="CAF3499507.1"/>
    </source>
</evidence>
<keyword evidence="1" id="KW-0653">Protein transport</keyword>
<dbReference type="Pfam" id="PF07517">
    <property type="entry name" value="SecA_DEAD"/>
    <property type="match status" value="1"/>
</dbReference>
<dbReference type="SUPFAM" id="SSF81767">
    <property type="entry name" value="Pre-protein crosslinking domain of SecA"/>
    <property type="match status" value="1"/>
</dbReference>
<evidence type="ECO:0000259" key="3">
    <source>
        <dbReference type="PROSITE" id="PS51192"/>
    </source>
</evidence>
<dbReference type="Pfam" id="PF01043">
    <property type="entry name" value="SecA_PP_bind"/>
    <property type="match status" value="1"/>
</dbReference>
<comment type="caution">
    <text evidence="6">The sequence shown here is derived from an EMBL/GenBank/DDBJ whole genome shotgun (WGS) entry which is preliminary data.</text>
</comment>
<dbReference type="GO" id="GO:0005524">
    <property type="term" value="F:ATP binding"/>
    <property type="evidence" value="ECO:0007669"/>
    <property type="project" value="InterPro"/>
</dbReference>
<dbReference type="InterPro" id="IPR000185">
    <property type="entry name" value="SecA"/>
</dbReference>
<dbReference type="SMART" id="SM00957">
    <property type="entry name" value="SecA_DEAD"/>
    <property type="match status" value="1"/>
</dbReference>
<name>A0A8S2GGD0_9BILA</name>
<dbReference type="PRINTS" id="PR00906">
    <property type="entry name" value="SECA"/>
</dbReference>
<dbReference type="GO" id="GO:0006605">
    <property type="term" value="P:protein targeting"/>
    <property type="evidence" value="ECO:0007669"/>
    <property type="project" value="InterPro"/>
</dbReference>
<keyword evidence="1" id="KW-0813">Transport</keyword>
<dbReference type="InterPro" id="IPR011130">
    <property type="entry name" value="SecA_preprotein_X-link_dom"/>
</dbReference>
<dbReference type="PROSITE" id="PS51192">
    <property type="entry name" value="HELICASE_ATP_BIND_1"/>
    <property type="match status" value="1"/>
</dbReference>
<dbReference type="GO" id="GO:0017038">
    <property type="term" value="P:protein import"/>
    <property type="evidence" value="ECO:0007669"/>
    <property type="project" value="InterPro"/>
</dbReference>
<dbReference type="Proteomes" id="UP000682733">
    <property type="component" value="Unassembled WGS sequence"/>
</dbReference>
<dbReference type="EMBL" id="CAJNOK010000057">
    <property type="protein sequence ID" value="CAF0726025.1"/>
    <property type="molecule type" value="Genomic_DNA"/>
</dbReference>
<dbReference type="GO" id="GO:0005886">
    <property type="term" value="C:plasma membrane"/>
    <property type="evidence" value="ECO:0007669"/>
    <property type="project" value="TreeGrafter"/>
</dbReference>
<feature type="domain" description="SecA family profile" evidence="4">
    <location>
        <begin position="1"/>
        <end position="314"/>
    </location>
</feature>
<sequence>MGTGEGKTLTLLFPIYLNALTEQGVHVISVNEYLVERDAQFCRAVMEPLGLTVGATIAAHPPFIKRAMYACDVTYATHSEVGFDYLRDNMATRQEEKVQRGLTYAIVDEGDSVLIDEARTPLIISGGQSYDTSTYTSVDACIKAMTGDHYFIDRETRAVSLTPEGVIFAQDFLKLNNLYDIGHSEIILRINNALIANITFMNGVEYIVREGKVYLVDHSTGRIMEGRSYSNGLNQAIQAKENIEIEPENSTIATITYQSLFRLYKKLAAVSGTALTEGEEFLKIYNIVVVKVPPNRPLIRHDLIDKLFANKKAK</sequence>
<evidence type="ECO:0000313" key="5">
    <source>
        <dbReference type="EMBL" id="CAF0726025.1"/>
    </source>
</evidence>
<dbReference type="InterPro" id="IPR014018">
    <property type="entry name" value="SecA_motor_DEAD"/>
</dbReference>
<proteinExistence type="predicted"/>
<evidence type="ECO:0000259" key="4">
    <source>
        <dbReference type="PROSITE" id="PS51196"/>
    </source>
</evidence>
<dbReference type="InterPro" id="IPR027417">
    <property type="entry name" value="P-loop_NTPase"/>
</dbReference>
<evidence type="ECO:0000256" key="2">
    <source>
        <dbReference type="ARBA" id="ARBA00023010"/>
    </source>
</evidence>
<dbReference type="InterPro" id="IPR011115">
    <property type="entry name" value="SecA_DEAD"/>
</dbReference>
<dbReference type="Gene3D" id="3.40.50.300">
    <property type="entry name" value="P-loop containing nucleotide triphosphate hydrolases"/>
    <property type="match status" value="2"/>
</dbReference>
<dbReference type="CDD" id="cd17928">
    <property type="entry name" value="DEXDc_SecA"/>
    <property type="match status" value="1"/>
</dbReference>
<dbReference type="Proteomes" id="UP000677228">
    <property type="component" value="Unassembled WGS sequence"/>
</dbReference>
<dbReference type="AlphaFoldDB" id="A0A8S2GGD0"/>
<evidence type="ECO:0000256" key="1">
    <source>
        <dbReference type="ARBA" id="ARBA00022927"/>
    </source>
</evidence>
<dbReference type="PROSITE" id="PS51196">
    <property type="entry name" value="SECA_MOTOR_DEAD"/>
    <property type="match status" value="1"/>
</dbReference>
<dbReference type="GO" id="GO:0006886">
    <property type="term" value="P:intracellular protein transport"/>
    <property type="evidence" value="ECO:0007669"/>
    <property type="project" value="InterPro"/>
</dbReference>
<feature type="domain" description="Helicase ATP-binding" evidence="3">
    <location>
        <begin position="1"/>
        <end position="181"/>
    </location>
</feature>
<dbReference type="SUPFAM" id="SSF52540">
    <property type="entry name" value="P-loop containing nucleoside triphosphate hydrolases"/>
    <property type="match status" value="1"/>
</dbReference>